<dbReference type="AlphaFoldDB" id="A0A9P6BZ07"/>
<feature type="region of interest" description="Disordered" evidence="1">
    <location>
        <begin position="71"/>
        <end position="109"/>
    </location>
</feature>
<feature type="region of interest" description="Disordered" evidence="1">
    <location>
        <begin position="219"/>
        <end position="268"/>
    </location>
</feature>
<accession>A0A9P6BZ07</accession>
<reference evidence="2" key="1">
    <citation type="submission" date="2020-11" db="EMBL/GenBank/DDBJ databases">
        <authorList>
            <consortium name="DOE Joint Genome Institute"/>
            <person name="Ahrendt S."/>
            <person name="Riley R."/>
            <person name="Andreopoulos W."/>
            <person name="Labutti K."/>
            <person name="Pangilinan J."/>
            <person name="Ruiz-Duenas F.J."/>
            <person name="Barrasa J.M."/>
            <person name="Sanchez-Garcia M."/>
            <person name="Camarero S."/>
            <person name="Miyauchi S."/>
            <person name="Serrano A."/>
            <person name="Linde D."/>
            <person name="Babiker R."/>
            <person name="Drula E."/>
            <person name="Ayuso-Fernandez I."/>
            <person name="Pacheco R."/>
            <person name="Padilla G."/>
            <person name="Ferreira P."/>
            <person name="Barriuso J."/>
            <person name="Kellner H."/>
            <person name="Castanera R."/>
            <person name="Alfaro M."/>
            <person name="Ramirez L."/>
            <person name="Pisabarro A.G."/>
            <person name="Kuo A."/>
            <person name="Tritt A."/>
            <person name="Lipzen A."/>
            <person name="He G."/>
            <person name="Yan M."/>
            <person name="Ng V."/>
            <person name="Cullen D."/>
            <person name="Martin F."/>
            <person name="Rosso M.-N."/>
            <person name="Henrissat B."/>
            <person name="Hibbett D."/>
            <person name="Martinez A.T."/>
            <person name="Grigoriev I.V."/>
        </authorList>
    </citation>
    <scope>NUCLEOTIDE SEQUENCE</scope>
    <source>
        <strain evidence="2">MF-IS2</strain>
    </source>
</reference>
<feature type="compositionally biased region" description="Polar residues" evidence="1">
    <location>
        <begin position="233"/>
        <end position="256"/>
    </location>
</feature>
<protein>
    <submittedName>
        <fullName evidence="2">Uncharacterized protein</fullName>
    </submittedName>
</protein>
<comment type="caution">
    <text evidence="2">The sequence shown here is derived from an EMBL/GenBank/DDBJ whole genome shotgun (WGS) entry which is preliminary data.</text>
</comment>
<keyword evidence="3" id="KW-1185">Reference proteome</keyword>
<evidence type="ECO:0000313" key="2">
    <source>
        <dbReference type="EMBL" id="KAF9443184.1"/>
    </source>
</evidence>
<sequence length="268" mass="29015">MTVWAGSKTKGLVHGHHLKNIPQSSYIKQNEDGIYILNVKYGTFTSDELHSMVIVFFQVLWVSYTLPQLPSHMPPQSPSHTPPQSPSCMPPQSPSQPTPTLCQPSGLGPPSLTAKAIQGILASIVNKVVDDATPADKPNNCPGSTPGPSEPLANTLIQTTPTPPSADHNVEAIQLQPTKGKRQCNNEVPAATEQNHHTSSHISKPPTKIAPVAQTGLEPAKKKHASDHWFYEPTSNTNSSTVPGTNKCSYLQTMSNEHPHKKNCRARK</sequence>
<organism evidence="2 3">
    <name type="scientific">Macrolepiota fuliginosa MF-IS2</name>
    <dbReference type="NCBI Taxonomy" id="1400762"/>
    <lineage>
        <taxon>Eukaryota</taxon>
        <taxon>Fungi</taxon>
        <taxon>Dikarya</taxon>
        <taxon>Basidiomycota</taxon>
        <taxon>Agaricomycotina</taxon>
        <taxon>Agaricomycetes</taxon>
        <taxon>Agaricomycetidae</taxon>
        <taxon>Agaricales</taxon>
        <taxon>Agaricineae</taxon>
        <taxon>Agaricaceae</taxon>
        <taxon>Macrolepiota</taxon>
    </lineage>
</organism>
<dbReference type="Proteomes" id="UP000807342">
    <property type="component" value="Unassembled WGS sequence"/>
</dbReference>
<gene>
    <name evidence="2" type="ORF">P691DRAFT_788348</name>
</gene>
<name>A0A9P6BZ07_9AGAR</name>
<feature type="compositionally biased region" description="Basic residues" evidence="1">
    <location>
        <begin position="259"/>
        <end position="268"/>
    </location>
</feature>
<evidence type="ECO:0000256" key="1">
    <source>
        <dbReference type="SAM" id="MobiDB-lite"/>
    </source>
</evidence>
<evidence type="ECO:0000313" key="3">
    <source>
        <dbReference type="Proteomes" id="UP000807342"/>
    </source>
</evidence>
<dbReference type="EMBL" id="MU151509">
    <property type="protein sequence ID" value="KAF9443184.1"/>
    <property type="molecule type" value="Genomic_DNA"/>
</dbReference>
<feature type="compositionally biased region" description="Pro residues" evidence="1">
    <location>
        <begin position="72"/>
        <end position="97"/>
    </location>
</feature>
<proteinExistence type="predicted"/>